<proteinExistence type="predicted"/>
<evidence type="ECO:0000313" key="2">
    <source>
        <dbReference type="Proteomes" id="UP001153076"/>
    </source>
</evidence>
<gene>
    <name evidence="1" type="ORF">Cgig2_012680</name>
</gene>
<accession>A0A9Q1JZQ7</accession>
<comment type="caution">
    <text evidence="1">The sequence shown here is derived from an EMBL/GenBank/DDBJ whole genome shotgun (WGS) entry which is preliminary data.</text>
</comment>
<name>A0A9Q1JZQ7_9CARY</name>
<sequence length="197" mass="22728">MEGTQHSGPRFTWSIGASPETKKFAGLERALCNIQWSTEFAEARINHINFEQCLTSNWKKDTPLYPLIDQLASALNAWNKNVFGNLFHQKNQIQTRLKKSRVEAINDGNQNTHDYHLSTIVTSRIVTLQDAQGNWIIGDDNVQAMVRDFFRSLFTKEEGHYHNHLLPRGEFPPLSEDDLLYLEQTFTTTKVEKLYST</sequence>
<keyword evidence="2" id="KW-1185">Reference proteome</keyword>
<dbReference type="EMBL" id="JAKOGI010000506">
    <property type="protein sequence ID" value="KAJ8433987.1"/>
    <property type="molecule type" value="Genomic_DNA"/>
</dbReference>
<reference evidence="1" key="1">
    <citation type="submission" date="2022-04" db="EMBL/GenBank/DDBJ databases">
        <title>Carnegiea gigantea Genome sequencing and assembly v2.</title>
        <authorList>
            <person name="Copetti D."/>
            <person name="Sanderson M.J."/>
            <person name="Burquez A."/>
            <person name="Wojciechowski M.F."/>
        </authorList>
    </citation>
    <scope>NUCLEOTIDE SEQUENCE</scope>
    <source>
        <strain evidence="1">SGP5-SGP5p</strain>
        <tissue evidence="1">Aerial part</tissue>
    </source>
</reference>
<dbReference type="AlphaFoldDB" id="A0A9Q1JZQ7"/>
<organism evidence="1 2">
    <name type="scientific">Carnegiea gigantea</name>
    <dbReference type="NCBI Taxonomy" id="171969"/>
    <lineage>
        <taxon>Eukaryota</taxon>
        <taxon>Viridiplantae</taxon>
        <taxon>Streptophyta</taxon>
        <taxon>Embryophyta</taxon>
        <taxon>Tracheophyta</taxon>
        <taxon>Spermatophyta</taxon>
        <taxon>Magnoliopsida</taxon>
        <taxon>eudicotyledons</taxon>
        <taxon>Gunneridae</taxon>
        <taxon>Pentapetalae</taxon>
        <taxon>Caryophyllales</taxon>
        <taxon>Cactineae</taxon>
        <taxon>Cactaceae</taxon>
        <taxon>Cactoideae</taxon>
        <taxon>Echinocereeae</taxon>
        <taxon>Carnegiea</taxon>
    </lineage>
</organism>
<evidence type="ECO:0000313" key="1">
    <source>
        <dbReference type="EMBL" id="KAJ8433987.1"/>
    </source>
</evidence>
<protein>
    <submittedName>
        <fullName evidence="1">Uncharacterized protein</fullName>
    </submittedName>
</protein>
<dbReference type="Proteomes" id="UP001153076">
    <property type="component" value="Unassembled WGS sequence"/>
</dbReference>